<dbReference type="Proteomes" id="UP000242818">
    <property type="component" value="Unassembled WGS sequence"/>
</dbReference>
<evidence type="ECO:0000313" key="3">
    <source>
        <dbReference type="Proteomes" id="UP000242818"/>
    </source>
</evidence>
<protein>
    <submittedName>
        <fullName evidence="2">RHS repeat-associated core domain-containing protein</fullName>
    </submittedName>
</protein>
<dbReference type="NCBIfam" id="TIGR03696">
    <property type="entry name" value="Rhs_assc_core"/>
    <property type="match status" value="1"/>
</dbReference>
<dbReference type="AlphaFoldDB" id="A0A1C4G7P4"/>
<dbReference type="Gene3D" id="2.180.10.10">
    <property type="entry name" value="RHS repeat-associated core"/>
    <property type="match status" value="2"/>
</dbReference>
<name>A0A1C4G7P4_9BACT</name>
<dbReference type="EMBL" id="FMAR01000028">
    <property type="protein sequence ID" value="SCC64238.1"/>
    <property type="molecule type" value="Genomic_DNA"/>
</dbReference>
<proteinExistence type="predicted"/>
<evidence type="ECO:0000313" key="2">
    <source>
        <dbReference type="EMBL" id="SCC64238.1"/>
    </source>
</evidence>
<accession>A0A1C4G7P4</accession>
<evidence type="ECO:0000256" key="1">
    <source>
        <dbReference type="SAM" id="MobiDB-lite"/>
    </source>
</evidence>
<sequence>MYDAAGTKLRKIVTDNTVTPAKVTTTDYVAGAVYENDNLQFLPHEEGRIRLLTKTGQAPRFVFDYFLKDHLGNIREVLTSKSDTTVYAATMETGNSAVENALFSNINNTRTALPTGYPADNSTNPNAYVAKLNAQSGQKIGPSLVLRVMAGDTVTIGTKAYYTSTAANNTYATVADVVTALLQAFSSGSVADGAHMGTGSGSPMSADMNSTLFGQLKQLPTSENAAGKPKAYLNFVLFDDQFNMVSTNSGNRQVQASPSVLQTLAVTPMVIKTTGFLYIYTSNESNQDVYFDNLVVNHTSGPLLEETHYYPFGLTMAGISSKAIGKQENHYKYNGKELQSGEFSDGSGLEWSDYGARMYDVQLGEWNVIDPHVDKYPEISPYNYVLNNPIKAIDPNGMDVTENADGWTITGSEDIARALKLLGIGNSNSNSQKENEGGDGGPGDDKKNSGNNSQDNTGPFTVGWEWLTGTGARTHHFTDGSKFTEMLRKHDHIEDARKKVAEALAGNTLEINKPYADNYVLGGLKGVPLYVRDYSTLLTGGITGNLAVTYLGSYGMTYTVVSIDNQNGTAQVKFNVSNTSTIESATHPPVVGYTSWWSNNIGQPLNKFFSNGPLSKTTQDFEWTETIKFR</sequence>
<feature type="region of interest" description="Disordered" evidence="1">
    <location>
        <begin position="425"/>
        <end position="460"/>
    </location>
</feature>
<reference evidence="2 3" key="1">
    <citation type="submission" date="2016-08" db="EMBL/GenBank/DDBJ databases">
        <authorList>
            <person name="Seilhamer J.J."/>
        </authorList>
    </citation>
    <scope>NUCLEOTIDE SEQUENCE [LARGE SCALE GENOMIC DNA]</scope>
    <source>
        <strain evidence="2 3">A37T2</strain>
    </source>
</reference>
<keyword evidence="3" id="KW-1185">Reference proteome</keyword>
<organism evidence="2 3">
    <name type="scientific">Chitinophaga costaii</name>
    <dbReference type="NCBI Taxonomy" id="1335309"/>
    <lineage>
        <taxon>Bacteria</taxon>
        <taxon>Pseudomonadati</taxon>
        <taxon>Bacteroidota</taxon>
        <taxon>Chitinophagia</taxon>
        <taxon>Chitinophagales</taxon>
        <taxon>Chitinophagaceae</taxon>
        <taxon>Chitinophaga</taxon>
    </lineage>
</organism>
<dbReference type="STRING" id="1335309.GA0116948_1286"/>
<dbReference type="InterPro" id="IPR022385">
    <property type="entry name" value="Rhs_assc_core"/>
</dbReference>
<gene>
    <name evidence="2" type="ORF">GA0116948_1286</name>
</gene>
<dbReference type="RefSeq" id="WP_205686190.1">
    <property type="nucleotide sequence ID" value="NZ_FMAR01000028.1"/>
</dbReference>